<gene>
    <name evidence="1" type="ORF">ERS007720_01544</name>
</gene>
<evidence type="ECO:0000313" key="2">
    <source>
        <dbReference type="Proteomes" id="UP000044938"/>
    </source>
</evidence>
<accession>A0A655ING4</accession>
<protein>
    <submittedName>
        <fullName evidence="1">Uncharacterized protein</fullName>
    </submittedName>
</protein>
<name>A0A655ING4_MYCTX</name>
<dbReference type="Proteomes" id="UP000044938">
    <property type="component" value="Unassembled WGS sequence"/>
</dbReference>
<proteinExistence type="predicted"/>
<reference evidence="1 2" key="1">
    <citation type="submission" date="2015-03" db="EMBL/GenBank/DDBJ databases">
        <authorList>
            <consortium name="Pathogen Informatics"/>
        </authorList>
    </citation>
    <scope>NUCLEOTIDE SEQUENCE [LARGE SCALE GENOMIC DNA]</scope>
    <source>
        <strain evidence="1 2">M09401471</strain>
    </source>
</reference>
<organism evidence="1 2">
    <name type="scientific">Mycobacterium tuberculosis</name>
    <dbReference type="NCBI Taxonomy" id="1773"/>
    <lineage>
        <taxon>Bacteria</taxon>
        <taxon>Bacillati</taxon>
        <taxon>Actinomycetota</taxon>
        <taxon>Actinomycetes</taxon>
        <taxon>Mycobacteriales</taxon>
        <taxon>Mycobacteriaceae</taxon>
        <taxon>Mycobacterium</taxon>
        <taxon>Mycobacterium tuberculosis complex</taxon>
    </lineage>
</organism>
<dbReference type="AlphaFoldDB" id="A0A655ING4"/>
<evidence type="ECO:0000313" key="1">
    <source>
        <dbReference type="EMBL" id="COW05432.1"/>
    </source>
</evidence>
<dbReference type="EMBL" id="CSAJ01000157">
    <property type="protein sequence ID" value="COW05432.1"/>
    <property type="molecule type" value="Genomic_DNA"/>
</dbReference>
<sequence length="135" mass="14491">MSSSTARPSTPKIREVDNISCRVGSSVLPSIMTDRPADRIRLAGVGIHGRTLTPTLTTVPCTRRVHMRGWFAPRRRSATPGRLLVMGCSLQNSVTRSNGHSIRAVRLDVFRVLPADTGQAVGAASPACPTANSTW</sequence>